<protein>
    <recommendedName>
        <fullName evidence="3">Transposase DDE domain-containing protein</fullName>
    </recommendedName>
</protein>
<dbReference type="EMBL" id="CP080764">
    <property type="protein sequence ID" value="QYY42046.1"/>
    <property type="molecule type" value="Genomic_DNA"/>
</dbReference>
<sequence length="81" mass="9235">MLSRAFFYYFHEGSDQNGFVISVMVTAANVHDSQIFSDVFEQVVEHVGKPEAAKRGIDTFGRITWTKQSICDTEVNKRLYA</sequence>
<reference evidence="1 2" key="1">
    <citation type="submission" date="2021-08" db="EMBL/GenBank/DDBJ databases">
        <title>Complete genome sequence of the strain Aneurinibacillus thermoaerophilus CCM 8960.</title>
        <authorList>
            <person name="Musilova J."/>
            <person name="Kourilova X."/>
            <person name="Pernicova I."/>
            <person name="Bezdicek M."/>
            <person name="Lengerova M."/>
            <person name="Obruca S."/>
            <person name="Sedlar K."/>
        </authorList>
    </citation>
    <scope>NUCLEOTIDE SEQUENCE [LARGE SCALE GENOMIC DNA]</scope>
    <source>
        <strain evidence="1 2">CCM 8960</strain>
    </source>
</reference>
<gene>
    <name evidence="1" type="ORF">K3F53_14395</name>
</gene>
<name>A0ABX8Y8N7_ANETH</name>
<evidence type="ECO:0000313" key="1">
    <source>
        <dbReference type="EMBL" id="QYY42046.1"/>
    </source>
</evidence>
<evidence type="ECO:0000313" key="2">
    <source>
        <dbReference type="Proteomes" id="UP000826616"/>
    </source>
</evidence>
<dbReference type="Proteomes" id="UP000826616">
    <property type="component" value="Chromosome"/>
</dbReference>
<evidence type="ECO:0008006" key="3">
    <source>
        <dbReference type="Google" id="ProtNLM"/>
    </source>
</evidence>
<keyword evidence="2" id="KW-1185">Reference proteome</keyword>
<accession>A0ABX8Y8N7</accession>
<proteinExistence type="predicted"/>
<organism evidence="1 2">
    <name type="scientific">Aneurinibacillus thermoaerophilus</name>
    <dbReference type="NCBI Taxonomy" id="143495"/>
    <lineage>
        <taxon>Bacteria</taxon>
        <taxon>Bacillati</taxon>
        <taxon>Bacillota</taxon>
        <taxon>Bacilli</taxon>
        <taxon>Bacillales</taxon>
        <taxon>Paenibacillaceae</taxon>
        <taxon>Aneurinibacillus group</taxon>
        <taxon>Aneurinibacillus</taxon>
    </lineage>
</organism>